<protein>
    <submittedName>
        <fullName evidence="1">Uncharacterized protein</fullName>
    </submittedName>
</protein>
<gene>
    <name evidence="1" type="ordered locus">VIBHAR_06522</name>
</gene>
<sequence>MCLIMVLCCYILLCLKNNTITGIHSKVSFWLHKIGKQKREHFGSRFSWSS</sequence>
<dbReference type="KEGG" id="vha:VIBHAR_06522"/>
<evidence type="ECO:0000313" key="1">
    <source>
        <dbReference type="EMBL" id="ABU74413.1"/>
    </source>
</evidence>
<reference evidence="1 2" key="1">
    <citation type="submission" date="2007-08" db="EMBL/GenBank/DDBJ databases">
        <authorList>
            <consortium name="The Vibrio harveyi Genome Sequencing Project"/>
            <person name="Bassler B."/>
            <person name="Clifton S.W."/>
            <person name="Fulton L."/>
            <person name="Delehaunty K."/>
            <person name="Fronick C."/>
            <person name="Harrison M."/>
            <person name="Markivic C."/>
            <person name="Fulton R."/>
            <person name="Tin-Wollam A.-M."/>
            <person name="Shah N."/>
            <person name="Pepin K."/>
            <person name="Nash W."/>
            <person name="Thiruvilangam P."/>
            <person name="Bhonagiri V."/>
            <person name="Waters C."/>
            <person name="Tu K.C."/>
            <person name="Irgon J."/>
            <person name="Wilson R.K."/>
        </authorList>
    </citation>
    <scope>NUCLEOTIDE SEQUENCE [LARGE SCALE GENOMIC DNA]</scope>
    <source>
        <strain evidence="2">ATCC BAA-1116 / BB120</strain>
    </source>
</reference>
<dbReference type="EMBL" id="CP000790">
    <property type="protein sequence ID" value="ABU74413.1"/>
    <property type="molecule type" value="Genomic_DNA"/>
</dbReference>
<name>A7N4U8_VIBC1</name>
<evidence type="ECO:0000313" key="2">
    <source>
        <dbReference type="Proteomes" id="UP000008152"/>
    </source>
</evidence>
<dbReference type="PATRIC" id="fig|338187.36.peg.5372"/>
<proteinExistence type="predicted"/>
<dbReference type="AlphaFoldDB" id="A7N4U8"/>
<accession>A7N4U8</accession>
<dbReference type="Proteomes" id="UP000008152">
    <property type="component" value="Chromosome II"/>
</dbReference>
<organism evidence="1 2">
    <name type="scientific">Vibrio campbellii (strain ATCC BAA-1116)</name>
    <dbReference type="NCBI Taxonomy" id="2902295"/>
    <lineage>
        <taxon>Bacteria</taxon>
        <taxon>Pseudomonadati</taxon>
        <taxon>Pseudomonadota</taxon>
        <taxon>Gammaproteobacteria</taxon>
        <taxon>Vibrionales</taxon>
        <taxon>Vibrionaceae</taxon>
        <taxon>Vibrio</taxon>
    </lineage>
</organism>